<reference evidence="2" key="1">
    <citation type="submission" date="2021-02" db="EMBL/GenBank/DDBJ databases">
        <authorList>
            <person name="Nieuwenhuis M."/>
            <person name="Van De Peppel L.J.J."/>
        </authorList>
    </citation>
    <scope>NUCLEOTIDE SEQUENCE</scope>
    <source>
        <strain evidence="2">D49</strain>
    </source>
</reference>
<dbReference type="AlphaFoldDB" id="A0A9P7K2H9"/>
<evidence type="ECO:0000256" key="1">
    <source>
        <dbReference type="SAM" id="MobiDB-lite"/>
    </source>
</evidence>
<accession>A0A9P7K2H9</accession>
<comment type="caution">
    <text evidence="2">The sequence shown here is derived from an EMBL/GenBank/DDBJ whole genome shotgun (WGS) entry which is preliminary data.</text>
</comment>
<dbReference type="Proteomes" id="UP000717328">
    <property type="component" value="Unassembled WGS sequence"/>
</dbReference>
<feature type="compositionally biased region" description="Polar residues" evidence="1">
    <location>
        <begin position="87"/>
        <end position="108"/>
    </location>
</feature>
<evidence type="ECO:0000313" key="2">
    <source>
        <dbReference type="EMBL" id="KAG5633975.1"/>
    </source>
</evidence>
<sequence>MRPGMSRYMPLLIRAGYAGCQGERRPDLEQAPLDDVRVRRERERTIASLRTAAQTTTTALFMEQRVSEGGAGFRGRVREAKVVQSGRPLSSTGLHSTPSADITASTPVSARHRSTSTFANTGTRTATFTARMCAYEGRRQVQILVEVVDCEERFSGWRLDAWALTHSMRSHSSIRKSTASQSA</sequence>
<proteinExistence type="predicted"/>
<name>A0A9P7K2H9_9AGAR</name>
<protein>
    <submittedName>
        <fullName evidence="2">Uncharacterized protein</fullName>
    </submittedName>
</protein>
<organism evidence="2 3">
    <name type="scientific">Sphagnurus paluster</name>
    <dbReference type="NCBI Taxonomy" id="117069"/>
    <lineage>
        <taxon>Eukaryota</taxon>
        <taxon>Fungi</taxon>
        <taxon>Dikarya</taxon>
        <taxon>Basidiomycota</taxon>
        <taxon>Agaricomycotina</taxon>
        <taxon>Agaricomycetes</taxon>
        <taxon>Agaricomycetidae</taxon>
        <taxon>Agaricales</taxon>
        <taxon>Tricholomatineae</taxon>
        <taxon>Lyophyllaceae</taxon>
        <taxon>Sphagnurus</taxon>
    </lineage>
</organism>
<dbReference type="EMBL" id="JABCKI010006768">
    <property type="protein sequence ID" value="KAG5633975.1"/>
    <property type="molecule type" value="Genomic_DNA"/>
</dbReference>
<evidence type="ECO:0000313" key="3">
    <source>
        <dbReference type="Proteomes" id="UP000717328"/>
    </source>
</evidence>
<feature type="region of interest" description="Disordered" evidence="1">
    <location>
        <begin position="85"/>
        <end position="113"/>
    </location>
</feature>
<keyword evidence="3" id="KW-1185">Reference proteome</keyword>
<gene>
    <name evidence="2" type="ORF">H0H81_004091</name>
</gene>
<reference evidence="2" key="2">
    <citation type="submission" date="2021-10" db="EMBL/GenBank/DDBJ databases">
        <title>Phylogenomics reveals ancestral predisposition of the termite-cultivated fungus Termitomyces towards a domesticated lifestyle.</title>
        <authorList>
            <person name="Auxier B."/>
            <person name="Grum-Grzhimaylo A."/>
            <person name="Cardenas M.E."/>
            <person name="Lodge J.D."/>
            <person name="Laessoe T."/>
            <person name="Pedersen O."/>
            <person name="Smith M.E."/>
            <person name="Kuyper T.W."/>
            <person name="Franco-Molano E.A."/>
            <person name="Baroni T.J."/>
            <person name="Aanen D.K."/>
        </authorList>
    </citation>
    <scope>NUCLEOTIDE SEQUENCE</scope>
    <source>
        <strain evidence="2">D49</strain>
    </source>
</reference>